<evidence type="ECO:0000313" key="3">
    <source>
        <dbReference type="Proteomes" id="UP000243498"/>
    </source>
</evidence>
<accession>A0A5C6GLW2</accession>
<comment type="caution">
    <text evidence="1">The sequence shown here is derived from an EMBL/GenBank/DDBJ whole genome shotgun (WGS) entry which is preliminary data.</text>
</comment>
<organism evidence="1 3">
    <name type="scientific">Metarhizium rileyi (strain RCEF 4871)</name>
    <name type="common">Nomuraea rileyi</name>
    <dbReference type="NCBI Taxonomy" id="1649241"/>
    <lineage>
        <taxon>Eukaryota</taxon>
        <taxon>Fungi</taxon>
        <taxon>Dikarya</taxon>
        <taxon>Ascomycota</taxon>
        <taxon>Pezizomycotina</taxon>
        <taxon>Sordariomycetes</taxon>
        <taxon>Hypocreomycetidae</taxon>
        <taxon>Hypocreales</taxon>
        <taxon>Clavicipitaceae</taxon>
        <taxon>Metarhizium</taxon>
    </lineage>
</organism>
<proteinExistence type="predicted"/>
<evidence type="ECO:0000313" key="2">
    <source>
        <dbReference type="EMBL" id="TWU77838.1"/>
    </source>
</evidence>
<dbReference type="EMBL" id="SBHS01000002">
    <property type="protein sequence ID" value="TWU77838.1"/>
    <property type="molecule type" value="Genomic_DNA"/>
</dbReference>
<dbReference type="OrthoDB" id="6423603at2759"/>
<dbReference type="Proteomes" id="UP000317257">
    <property type="component" value="Unassembled WGS sequence"/>
</dbReference>
<gene>
    <name evidence="2" type="ORF">ED733_002724</name>
    <name evidence="1" type="ORF">NOR_01195</name>
</gene>
<dbReference type="OMA" id="HALWADI"/>
<protein>
    <submittedName>
        <fullName evidence="1">Uncharacterized protein</fullName>
    </submittedName>
</protein>
<reference evidence="4" key="2">
    <citation type="submission" date="2018-12" db="EMBL/GenBank/DDBJ databases">
        <title>The complete genome of Metarhizium rileyi, a key fungal pathogen of Lepidoptera.</title>
        <authorList>
            <person name="Binneck E."/>
            <person name="Lastra C.C.L."/>
            <person name="Sosa-Gomez D.R."/>
        </authorList>
    </citation>
    <scope>NUCLEOTIDE SEQUENCE [LARGE SCALE GENOMIC DNA]</scope>
    <source>
        <strain evidence="4">Cep018-CH2</strain>
    </source>
</reference>
<keyword evidence="3" id="KW-1185">Reference proteome</keyword>
<sequence>MATADVTMPPSSASALVNDGLFERAEKLARMTTELKIHKVVMQANDLARGLQDLTHKTERNEAFRQQNEERMERVWRDVLSVKANFQQHLDATTEDRLDLEAYRREVLEVKGSMDEMRRAVEELAGKVGELPTLAEANAVLAGVVAQREACEAAVRYSDAGACSLKPIQVRIRETIKSTRRWHHDHKSTTLSDAVFTANYLKKQSKRDPRMAVYIQRAIHRRIKRRRQEPSSSQPQSLEEFCQDVSWEDVTSTVEDILVKRVGSTVRSLSQSSQ</sequence>
<name>A0A167IP02_METRR</name>
<dbReference type="AlphaFoldDB" id="A0A167IP02"/>
<reference evidence="2" key="3">
    <citation type="journal article" date="2019" name="Microbiol. Resour. Announc.">
        <title>Genome Sequence of Metarhizium rileyi, a Microbial Control Agent for Lepidoptera.</title>
        <authorList>
            <person name="Binneck E."/>
            <person name="Lastra C.C.L."/>
            <person name="Sosa-Gomez D.R."/>
        </authorList>
    </citation>
    <scope>NUCLEOTIDE SEQUENCE</scope>
    <source>
        <strain evidence="2">Cep018-CH2</strain>
    </source>
</reference>
<dbReference type="EMBL" id="AZHC01000003">
    <property type="protein sequence ID" value="OAA49272.1"/>
    <property type="molecule type" value="Genomic_DNA"/>
</dbReference>
<evidence type="ECO:0000313" key="4">
    <source>
        <dbReference type="Proteomes" id="UP000317257"/>
    </source>
</evidence>
<reference evidence="1 3" key="1">
    <citation type="journal article" date="2016" name="Genome Biol. Evol.">
        <title>Divergent and convergent evolution of fungal pathogenicity.</title>
        <authorList>
            <person name="Shang Y."/>
            <person name="Xiao G."/>
            <person name="Zheng P."/>
            <person name="Cen K."/>
            <person name="Zhan S."/>
            <person name="Wang C."/>
        </authorList>
    </citation>
    <scope>NUCLEOTIDE SEQUENCE [LARGE SCALE GENOMIC DNA]</scope>
    <source>
        <strain evidence="1 3">RCEF 4871</strain>
    </source>
</reference>
<accession>A0A167IP02</accession>
<dbReference type="STRING" id="1081105.A0A167IP02"/>
<dbReference type="Proteomes" id="UP000243498">
    <property type="component" value="Unassembled WGS sequence"/>
</dbReference>
<evidence type="ECO:0000313" key="1">
    <source>
        <dbReference type="EMBL" id="OAA49272.1"/>
    </source>
</evidence>